<evidence type="ECO:0000313" key="1">
    <source>
        <dbReference type="EMBL" id="OQW97798.1"/>
    </source>
</evidence>
<dbReference type="AlphaFoldDB" id="A0A1Y1Q6V1"/>
<evidence type="ECO:0000313" key="2">
    <source>
        <dbReference type="Proteomes" id="UP000192491"/>
    </source>
</evidence>
<proteinExistence type="predicted"/>
<dbReference type="InterPro" id="IPR021327">
    <property type="entry name" value="DUF2934"/>
</dbReference>
<dbReference type="EMBL" id="MTEJ01000789">
    <property type="protein sequence ID" value="OQW97798.1"/>
    <property type="molecule type" value="Genomic_DNA"/>
</dbReference>
<accession>A0A1Y1Q6V1</accession>
<protein>
    <recommendedName>
        <fullName evidence="3">DUF2934 domain-containing protein</fullName>
    </recommendedName>
</protein>
<reference evidence="1 2" key="1">
    <citation type="submission" date="2017-01" db="EMBL/GenBank/DDBJ databases">
        <title>Novel large sulfur bacteria in the metagenomes of groundwater-fed chemosynthetic microbial mats in the Lake Huron basin.</title>
        <authorList>
            <person name="Sharrar A.M."/>
            <person name="Flood B.E."/>
            <person name="Bailey J.V."/>
            <person name="Jones D.S."/>
            <person name="Biddanda B."/>
            <person name="Ruberg S.A."/>
            <person name="Marcus D.N."/>
            <person name="Dick G.J."/>
        </authorList>
    </citation>
    <scope>NUCLEOTIDE SEQUENCE [LARGE SCALE GENOMIC DNA]</scope>
    <source>
        <strain evidence="1">A8</strain>
    </source>
</reference>
<evidence type="ECO:0008006" key="3">
    <source>
        <dbReference type="Google" id="ProtNLM"/>
    </source>
</evidence>
<comment type="caution">
    <text evidence="1">The sequence shown here is derived from an EMBL/GenBank/DDBJ whole genome shotgun (WGS) entry which is preliminary data.</text>
</comment>
<sequence>MLYCYGDLCPLRADCYRHTQPTPGRDRFTALPYNAVSGTCDYFHSNEPTEALIRETAYYLWLREGCPDNRADEHWAEAYRNLCLNTGRVKPCKEM</sequence>
<dbReference type="Proteomes" id="UP000192491">
    <property type="component" value="Unassembled WGS sequence"/>
</dbReference>
<name>A0A1Y1Q6V1_9GAMM</name>
<organism evidence="1 2">
    <name type="scientific">Thiothrix lacustris</name>
    <dbReference type="NCBI Taxonomy" id="525917"/>
    <lineage>
        <taxon>Bacteria</taxon>
        <taxon>Pseudomonadati</taxon>
        <taxon>Pseudomonadota</taxon>
        <taxon>Gammaproteobacteria</taxon>
        <taxon>Thiotrichales</taxon>
        <taxon>Thiotrichaceae</taxon>
        <taxon>Thiothrix</taxon>
    </lineage>
</organism>
<dbReference type="Pfam" id="PF11154">
    <property type="entry name" value="DUF2934"/>
    <property type="match status" value="1"/>
</dbReference>
<gene>
    <name evidence="1" type="ORF">BWK73_53780</name>
</gene>